<keyword evidence="2" id="KW-0812">Transmembrane</keyword>
<dbReference type="Ensembl" id="ENSCCRT00010114623.1">
    <property type="protein sequence ID" value="ENSCCRP00010103165.1"/>
    <property type="gene ID" value="ENSCCRG00010045434.1"/>
</dbReference>
<sequence length="148" mass="16333">MSLGLTCPQTLLLVSVFTSGREDAVFCTGNTKKPGVCPRYNVIGICVVSKNNCFNDGECPNDEKCCSYGCGRQCMDPYREKPGVCPRNNVIGICVVSKNNCFNDGECPNDQKCCSYGCGSQCMDPYRGMYIILIFGSIFFIFILVLRH</sequence>
<organism evidence="5 6">
    <name type="scientific">Cyprinus carpio</name>
    <name type="common">Common carp</name>
    <dbReference type="NCBI Taxonomy" id="7962"/>
    <lineage>
        <taxon>Eukaryota</taxon>
        <taxon>Metazoa</taxon>
        <taxon>Chordata</taxon>
        <taxon>Craniata</taxon>
        <taxon>Vertebrata</taxon>
        <taxon>Euteleostomi</taxon>
        <taxon>Actinopterygii</taxon>
        <taxon>Neopterygii</taxon>
        <taxon>Teleostei</taxon>
        <taxon>Ostariophysi</taxon>
        <taxon>Cypriniformes</taxon>
        <taxon>Cyprinidae</taxon>
        <taxon>Cyprininae</taxon>
        <taxon>Cyprinus</taxon>
    </lineage>
</organism>
<feature type="chain" id="PRO_5034875988" description="WAP domain-containing protein" evidence="3">
    <location>
        <begin position="21"/>
        <end position="148"/>
    </location>
</feature>
<proteinExistence type="predicted"/>
<reference evidence="5" key="2">
    <citation type="submission" date="2025-09" db="UniProtKB">
        <authorList>
            <consortium name="Ensembl"/>
        </authorList>
    </citation>
    <scope>IDENTIFICATION</scope>
</reference>
<protein>
    <recommendedName>
        <fullName evidence="4">WAP domain-containing protein</fullName>
    </recommendedName>
</protein>
<feature type="domain" description="WAP" evidence="4">
    <location>
        <begin position="30"/>
        <end position="77"/>
    </location>
</feature>
<feature type="transmembrane region" description="Helical" evidence="2">
    <location>
        <begin position="128"/>
        <end position="146"/>
    </location>
</feature>
<dbReference type="AlphaFoldDB" id="A0A8C1PCG7"/>
<keyword evidence="2" id="KW-0472">Membrane</keyword>
<evidence type="ECO:0000259" key="4">
    <source>
        <dbReference type="PROSITE" id="PS51390"/>
    </source>
</evidence>
<dbReference type="Gene3D" id="4.10.75.10">
    <property type="entry name" value="Elafin-like"/>
    <property type="match status" value="2"/>
</dbReference>
<dbReference type="PROSITE" id="PS51390">
    <property type="entry name" value="WAP"/>
    <property type="match status" value="2"/>
</dbReference>
<dbReference type="SMART" id="SM00217">
    <property type="entry name" value="WAP"/>
    <property type="match status" value="2"/>
</dbReference>
<dbReference type="GO" id="GO:0005576">
    <property type="term" value="C:extracellular region"/>
    <property type="evidence" value="ECO:0007669"/>
    <property type="project" value="InterPro"/>
</dbReference>
<keyword evidence="6" id="KW-1185">Reference proteome</keyword>
<keyword evidence="2" id="KW-1133">Transmembrane helix</keyword>
<dbReference type="SUPFAM" id="SSF57256">
    <property type="entry name" value="Elafin-like"/>
    <property type="match status" value="2"/>
</dbReference>
<accession>A0A8C1PCG7</accession>
<feature type="signal peptide" evidence="3">
    <location>
        <begin position="1"/>
        <end position="20"/>
    </location>
</feature>
<evidence type="ECO:0000256" key="3">
    <source>
        <dbReference type="SAM" id="SignalP"/>
    </source>
</evidence>
<dbReference type="Pfam" id="PF00095">
    <property type="entry name" value="WAP"/>
    <property type="match status" value="2"/>
</dbReference>
<dbReference type="PANTHER" id="PTHR47769:SF1">
    <property type="entry name" value="WAP FOUR-DISULFIDE CORE DOMAIN PROTEIN 8"/>
    <property type="match status" value="1"/>
</dbReference>
<dbReference type="PANTHER" id="PTHR47769">
    <property type="entry name" value="WAP FOUR-DISULFIDE CORE DOMAIN PROTEIN 8"/>
    <property type="match status" value="1"/>
</dbReference>
<dbReference type="Proteomes" id="UP000694427">
    <property type="component" value="Unplaced"/>
</dbReference>
<feature type="domain" description="WAP" evidence="4">
    <location>
        <begin position="78"/>
        <end position="126"/>
    </location>
</feature>
<dbReference type="GO" id="GO:0030414">
    <property type="term" value="F:peptidase inhibitor activity"/>
    <property type="evidence" value="ECO:0007669"/>
    <property type="project" value="InterPro"/>
</dbReference>
<keyword evidence="3" id="KW-0732">Signal</keyword>
<evidence type="ECO:0000256" key="1">
    <source>
        <dbReference type="ARBA" id="ARBA00023157"/>
    </source>
</evidence>
<evidence type="ECO:0000313" key="6">
    <source>
        <dbReference type="Proteomes" id="UP000694427"/>
    </source>
</evidence>
<evidence type="ECO:0000256" key="2">
    <source>
        <dbReference type="SAM" id="Phobius"/>
    </source>
</evidence>
<name>A0A8C1PCG7_CYPCA</name>
<dbReference type="InterPro" id="IPR008197">
    <property type="entry name" value="WAP_dom"/>
</dbReference>
<dbReference type="InterPro" id="IPR036645">
    <property type="entry name" value="Elafin-like_sf"/>
</dbReference>
<keyword evidence="1" id="KW-1015">Disulfide bond</keyword>
<evidence type="ECO:0000313" key="5">
    <source>
        <dbReference type="Ensembl" id="ENSCCRP00010103165.1"/>
    </source>
</evidence>
<dbReference type="PRINTS" id="PR00003">
    <property type="entry name" value="4DISULPHCORE"/>
</dbReference>
<reference evidence="5" key="1">
    <citation type="submission" date="2025-08" db="UniProtKB">
        <authorList>
            <consortium name="Ensembl"/>
        </authorList>
    </citation>
    <scope>IDENTIFICATION</scope>
</reference>